<dbReference type="SUPFAM" id="SSF52025">
    <property type="entry name" value="PA domain"/>
    <property type="match status" value="1"/>
</dbReference>
<dbReference type="GO" id="GO:0004180">
    <property type="term" value="F:carboxypeptidase activity"/>
    <property type="evidence" value="ECO:0007669"/>
    <property type="project" value="TreeGrafter"/>
</dbReference>
<dbReference type="InterPro" id="IPR046450">
    <property type="entry name" value="PA_dom_sf"/>
</dbReference>
<dbReference type="AlphaFoldDB" id="A0A2G2X429"/>
<dbReference type="EMBL" id="MLFT02000003">
    <property type="protein sequence ID" value="PHT52213.1"/>
    <property type="molecule type" value="Genomic_DNA"/>
</dbReference>
<keyword evidence="3" id="KW-1185">Reference proteome</keyword>
<dbReference type="PANTHER" id="PTHR10404">
    <property type="entry name" value="N-ACETYLATED-ALPHA-LINKED ACIDIC DIPEPTIDASE"/>
    <property type="match status" value="1"/>
</dbReference>
<protein>
    <submittedName>
        <fullName evidence="2">Uncharacterized protein</fullName>
    </submittedName>
</protein>
<accession>A0A2G2X429</accession>
<proteinExistence type="predicted"/>
<dbReference type="Gene3D" id="3.50.30.30">
    <property type="match status" value="2"/>
</dbReference>
<reference evidence="3" key="2">
    <citation type="journal article" date="2017" name="J. Anim. Genet.">
        <title>Multiple reference genome sequences of hot pepper reveal the massive evolution of plant disease resistance genes by retroduplication.</title>
        <authorList>
            <person name="Kim S."/>
            <person name="Park J."/>
            <person name="Yeom S.-I."/>
            <person name="Kim Y.-M."/>
            <person name="Seo E."/>
            <person name="Kim K.-T."/>
            <person name="Kim M.-S."/>
            <person name="Lee J.M."/>
            <person name="Cheong K."/>
            <person name="Shin H.-S."/>
            <person name="Kim S.-B."/>
            <person name="Han K."/>
            <person name="Lee J."/>
            <person name="Park M."/>
            <person name="Lee H.-A."/>
            <person name="Lee H.-Y."/>
            <person name="Lee Y."/>
            <person name="Oh S."/>
            <person name="Lee J.H."/>
            <person name="Choi E."/>
            <person name="Choi E."/>
            <person name="Lee S.E."/>
            <person name="Jeon J."/>
            <person name="Kim H."/>
            <person name="Choi G."/>
            <person name="Song H."/>
            <person name="Lee J."/>
            <person name="Lee S.-C."/>
            <person name="Kwon J.-K."/>
            <person name="Lee H.-Y."/>
            <person name="Koo N."/>
            <person name="Hong Y."/>
            <person name="Kim R.W."/>
            <person name="Kang W.-H."/>
            <person name="Huh J.H."/>
            <person name="Kang B.-C."/>
            <person name="Yang T.-J."/>
            <person name="Lee Y.-H."/>
            <person name="Bennetzen J.L."/>
            <person name="Choi D."/>
        </authorList>
    </citation>
    <scope>NUCLEOTIDE SEQUENCE [LARGE SCALE GENOMIC DNA]</scope>
    <source>
        <strain evidence="3">cv. PBC81</strain>
    </source>
</reference>
<evidence type="ECO:0000256" key="1">
    <source>
        <dbReference type="ARBA" id="ARBA00023180"/>
    </source>
</evidence>
<sequence length="202" mass="22173">MGIWVDKRVKQREWGIFEPNRCSIAHGFGGGPKVRACCGPKIDLGMPGTVVGPMVYANYGRVEDYATLREMGVNVSNTVVLARYGKIFRGDIVHNAYSEGWPSIGECERLSDEEVENEGNVPLIPPLPISWADGDAIIRTIGGNVVNVDWKGGEDSPIYRVGPGPAIANLSYEVYDELKRRDMVSEDSFSRVADSKLRGIKA</sequence>
<dbReference type="STRING" id="33114.A0A2G2X429"/>
<keyword evidence="1" id="KW-0325">Glycoprotein</keyword>
<organism evidence="2 3">
    <name type="scientific">Capsicum baccatum</name>
    <name type="common">Peruvian pepper</name>
    <dbReference type="NCBI Taxonomy" id="33114"/>
    <lineage>
        <taxon>Eukaryota</taxon>
        <taxon>Viridiplantae</taxon>
        <taxon>Streptophyta</taxon>
        <taxon>Embryophyta</taxon>
        <taxon>Tracheophyta</taxon>
        <taxon>Spermatophyta</taxon>
        <taxon>Magnoliopsida</taxon>
        <taxon>eudicotyledons</taxon>
        <taxon>Gunneridae</taxon>
        <taxon>Pentapetalae</taxon>
        <taxon>asterids</taxon>
        <taxon>lamiids</taxon>
        <taxon>Solanales</taxon>
        <taxon>Solanaceae</taxon>
        <taxon>Solanoideae</taxon>
        <taxon>Capsiceae</taxon>
        <taxon>Capsicum</taxon>
    </lineage>
</organism>
<dbReference type="PANTHER" id="PTHR10404:SF46">
    <property type="entry name" value="VACUOLAR PROTEIN SORTING-ASSOCIATED PROTEIN 70"/>
    <property type="match status" value="1"/>
</dbReference>
<dbReference type="OrthoDB" id="1257106at2759"/>
<gene>
    <name evidence="2" type="ORF">CQW23_06675</name>
</gene>
<dbReference type="Proteomes" id="UP000224567">
    <property type="component" value="Unassembled WGS sequence"/>
</dbReference>
<evidence type="ECO:0000313" key="3">
    <source>
        <dbReference type="Proteomes" id="UP000224567"/>
    </source>
</evidence>
<evidence type="ECO:0000313" key="2">
    <source>
        <dbReference type="EMBL" id="PHT52213.1"/>
    </source>
</evidence>
<name>A0A2G2X429_CAPBA</name>
<comment type="caution">
    <text evidence="2">The sequence shown here is derived from an EMBL/GenBank/DDBJ whole genome shotgun (WGS) entry which is preliminary data.</text>
</comment>
<reference evidence="2 3" key="1">
    <citation type="journal article" date="2017" name="Genome Biol.">
        <title>New reference genome sequences of hot pepper reveal the massive evolution of plant disease-resistance genes by retroduplication.</title>
        <authorList>
            <person name="Kim S."/>
            <person name="Park J."/>
            <person name="Yeom S.I."/>
            <person name="Kim Y.M."/>
            <person name="Seo E."/>
            <person name="Kim K.T."/>
            <person name="Kim M.S."/>
            <person name="Lee J.M."/>
            <person name="Cheong K."/>
            <person name="Shin H.S."/>
            <person name="Kim S.B."/>
            <person name="Han K."/>
            <person name="Lee J."/>
            <person name="Park M."/>
            <person name="Lee H.A."/>
            <person name="Lee H.Y."/>
            <person name="Lee Y."/>
            <person name="Oh S."/>
            <person name="Lee J.H."/>
            <person name="Choi E."/>
            <person name="Choi E."/>
            <person name="Lee S.E."/>
            <person name="Jeon J."/>
            <person name="Kim H."/>
            <person name="Choi G."/>
            <person name="Song H."/>
            <person name="Lee J."/>
            <person name="Lee S.C."/>
            <person name="Kwon J.K."/>
            <person name="Lee H.Y."/>
            <person name="Koo N."/>
            <person name="Hong Y."/>
            <person name="Kim R.W."/>
            <person name="Kang W.H."/>
            <person name="Huh J.H."/>
            <person name="Kang B.C."/>
            <person name="Yang T.J."/>
            <person name="Lee Y.H."/>
            <person name="Bennetzen J.L."/>
            <person name="Choi D."/>
        </authorList>
    </citation>
    <scope>NUCLEOTIDE SEQUENCE [LARGE SCALE GENOMIC DNA]</scope>
    <source>
        <strain evidence="3">cv. PBC81</strain>
    </source>
</reference>
<dbReference type="InterPro" id="IPR039373">
    <property type="entry name" value="Peptidase_M28B"/>
</dbReference>